<accession>A0AAF0PPG8</accession>
<proteinExistence type="predicted"/>
<evidence type="ECO:0000313" key="2">
    <source>
        <dbReference type="Proteomes" id="UP001234989"/>
    </source>
</evidence>
<organism evidence="1 2">
    <name type="scientific">Solanum verrucosum</name>
    <dbReference type="NCBI Taxonomy" id="315347"/>
    <lineage>
        <taxon>Eukaryota</taxon>
        <taxon>Viridiplantae</taxon>
        <taxon>Streptophyta</taxon>
        <taxon>Embryophyta</taxon>
        <taxon>Tracheophyta</taxon>
        <taxon>Spermatophyta</taxon>
        <taxon>Magnoliopsida</taxon>
        <taxon>eudicotyledons</taxon>
        <taxon>Gunneridae</taxon>
        <taxon>Pentapetalae</taxon>
        <taxon>asterids</taxon>
        <taxon>lamiids</taxon>
        <taxon>Solanales</taxon>
        <taxon>Solanaceae</taxon>
        <taxon>Solanoideae</taxon>
        <taxon>Solaneae</taxon>
        <taxon>Solanum</taxon>
    </lineage>
</organism>
<gene>
    <name evidence="1" type="ORF">MTR67_002114</name>
</gene>
<name>A0AAF0PPG8_SOLVR</name>
<keyword evidence="2" id="KW-1185">Reference proteome</keyword>
<evidence type="ECO:0000313" key="1">
    <source>
        <dbReference type="EMBL" id="WMV08729.1"/>
    </source>
</evidence>
<sequence length="106" mass="12782">MRNFLSQIWHAGRVFSKGKNYQALNLTLINMKHTTKLLGEKEKKKYTILDLKQKLTTERISVNQMFLLRIVDRLLLMFCTECMRFEFFYLQILNPLKIILYDCLLF</sequence>
<dbReference type="AlphaFoldDB" id="A0AAF0PPG8"/>
<reference evidence="1" key="1">
    <citation type="submission" date="2023-08" db="EMBL/GenBank/DDBJ databases">
        <title>A de novo genome assembly of Solanum verrucosum Schlechtendal, a Mexican diploid species geographically isolated from the other diploid A-genome species in potato relatives.</title>
        <authorList>
            <person name="Hosaka K."/>
        </authorList>
    </citation>
    <scope>NUCLEOTIDE SEQUENCE</scope>
    <source>
        <tissue evidence="1">Young leaves</tissue>
    </source>
</reference>
<dbReference type="EMBL" id="CP133612">
    <property type="protein sequence ID" value="WMV08729.1"/>
    <property type="molecule type" value="Genomic_DNA"/>
</dbReference>
<dbReference type="Proteomes" id="UP001234989">
    <property type="component" value="Chromosome 1"/>
</dbReference>
<protein>
    <submittedName>
        <fullName evidence="1">Uncharacterized protein</fullName>
    </submittedName>
</protein>